<dbReference type="SUPFAM" id="SSF54523">
    <property type="entry name" value="Pili subunits"/>
    <property type="match status" value="1"/>
</dbReference>
<dbReference type="AlphaFoldDB" id="A0A5B9Q8C2"/>
<dbReference type="InterPro" id="IPR027558">
    <property type="entry name" value="Pre_pil_HX9DG_C"/>
</dbReference>
<dbReference type="PANTHER" id="PTHR30093">
    <property type="entry name" value="GENERAL SECRETION PATHWAY PROTEIN G"/>
    <property type="match status" value="1"/>
</dbReference>
<dbReference type="InterPro" id="IPR011453">
    <property type="entry name" value="DUF1559"/>
</dbReference>
<protein>
    <recommendedName>
        <fullName evidence="2">DUF1559 domain-containing protein</fullName>
    </recommendedName>
</protein>
<dbReference type="InterPro" id="IPR045584">
    <property type="entry name" value="Pilin-like"/>
</dbReference>
<keyword evidence="1" id="KW-0472">Membrane</keyword>
<dbReference type="PANTHER" id="PTHR30093:SF2">
    <property type="entry name" value="TYPE II SECRETION SYSTEM PROTEIN H"/>
    <property type="match status" value="1"/>
</dbReference>
<dbReference type="Gene3D" id="3.30.700.10">
    <property type="entry name" value="Glycoprotein, Type 4 Pilin"/>
    <property type="match status" value="1"/>
</dbReference>
<evidence type="ECO:0000313" key="4">
    <source>
        <dbReference type="Proteomes" id="UP000323917"/>
    </source>
</evidence>
<keyword evidence="1" id="KW-1133">Transmembrane helix</keyword>
<reference evidence="3 4" key="1">
    <citation type="submission" date="2019-08" db="EMBL/GenBank/DDBJ databases">
        <title>Deep-cultivation of Planctomycetes and their phenomic and genomic characterization uncovers novel biology.</title>
        <authorList>
            <person name="Wiegand S."/>
            <person name="Jogler M."/>
            <person name="Boedeker C."/>
            <person name="Pinto D."/>
            <person name="Vollmers J."/>
            <person name="Rivas-Marin E."/>
            <person name="Kohn T."/>
            <person name="Peeters S.H."/>
            <person name="Heuer A."/>
            <person name="Rast P."/>
            <person name="Oberbeckmann S."/>
            <person name="Bunk B."/>
            <person name="Jeske O."/>
            <person name="Meyerdierks A."/>
            <person name="Storesund J.E."/>
            <person name="Kallscheuer N."/>
            <person name="Luecker S."/>
            <person name="Lage O.M."/>
            <person name="Pohl T."/>
            <person name="Merkel B.J."/>
            <person name="Hornburger P."/>
            <person name="Mueller R.-W."/>
            <person name="Bruemmer F."/>
            <person name="Labrenz M."/>
            <person name="Spormann A.M."/>
            <person name="Op den Camp H."/>
            <person name="Overmann J."/>
            <person name="Amann R."/>
            <person name="Jetten M.S.M."/>
            <person name="Mascher T."/>
            <person name="Medema M.H."/>
            <person name="Devos D.P."/>
            <person name="Kaster A.-K."/>
            <person name="Ovreas L."/>
            <person name="Rohde M."/>
            <person name="Galperin M.Y."/>
            <person name="Jogler C."/>
        </authorList>
    </citation>
    <scope>NUCLEOTIDE SEQUENCE [LARGE SCALE GENOMIC DNA]</scope>
    <source>
        <strain evidence="3 4">Pr1d</strain>
    </source>
</reference>
<proteinExistence type="predicted"/>
<evidence type="ECO:0000259" key="2">
    <source>
        <dbReference type="Pfam" id="PF07596"/>
    </source>
</evidence>
<dbReference type="Proteomes" id="UP000323917">
    <property type="component" value="Chromosome"/>
</dbReference>
<dbReference type="OrthoDB" id="275178at2"/>
<dbReference type="Pfam" id="PF07963">
    <property type="entry name" value="N_methyl"/>
    <property type="match status" value="1"/>
</dbReference>
<dbReference type="Pfam" id="PF07596">
    <property type="entry name" value="SBP_bac_10"/>
    <property type="match status" value="1"/>
</dbReference>
<keyword evidence="4" id="KW-1185">Reference proteome</keyword>
<feature type="domain" description="DUF1559" evidence="2">
    <location>
        <begin position="109"/>
        <end position="395"/>
    </location>
</feature>
<sequence>MFEKAKYLLSLCFKNESVGMSSRSKAARRGSSSGQVSCEWIQSADRSYEHAVVPVFCRSPIGQIGRQHLFQRMASRGCSRQVIGFTLVELLVVIAIIGVLVALLLPAVQAARESARRMHCANNLRNIGLALLNYHSSHKSFPPAITLLPRDELPVGTQNNATGNGTALRPNWAILLLPFLEQQSLYDSFVLKDPSGNSLYIKDDLNRVPRSTELEIMMCPSDDGHQTHYGLTPVGFDWARGNYAINSMQGFAPRYKTDWEEPSWRGISGVNTGLRIAQIVDGTSNTLLLGEIRVGLSESDPRGTWALGWCGSSVLCRHATNLTGGPNTCQTGVDDIFGAGKIQADVGIARLEAECMTVFASASSSAQTATRSRHVGGINATMADGSTRFISDYIEAPLIVGTQNPDYNRSLREEGGVWQYLNISGDENSLGTIE</sequence>
<organism evidence="3 4">
    <name type="scientific">Bythopirellula goksoeyrii</name>
    <dbReference type="NCBI Taxonomy" id="1400387"/>
    <lineage>
        <taxon>Bacteria</taxon>
        <taxon>Pseudomonadati</taxon>
        <taxon>Planctomycetota</taxon>
        <taxon>Planctomycetia</taxon>
        <taxon>Pirellulales</taxon>
        <taxon>Lacipirellulaceae</taxon>
        <taxon>Bythopirellula</taxon>
    </lineage>
</organism>
<dbReference type="KEGG" id="bgok:Pr1d_11790"/>
<accession>A0A5B9Q8C2</accession>
<feature type="transmembrane region" description="Helical" evidence="1">
    <location>
        <begin position="82"/>
        <end position="108"/>
    </location>
</feature>
<gene>
    <name evidence="3" type="ORF">Pr1d_11790</name>
</gene>
<name>A0A5B9Q8C2_9BACT</name>
<evidence type="ECO:0000313" key="3">
    <source>
        <dbReference type="EMBL" id="QEG33909.1"/>
    </source>
</evidence>
<keyword evidence="1" id="KW-0812">Transmembrane</keyword>
<dbReference type="EMBL" id="CP042913">
    <property type="protein sequence ID" value="QEG33909.1"/>
    <property type="molecule type" value="Genomic_DNA"/>
</dbReference>
<dbReference type="NCBIfam" id="TIGR02532">
    <property type="entry name" value="IV_pilin_GFxxxE"/>
    <property type="match status" value="1"/>
</dbReference>
<dbReference type="InterPro" id="IPR012902">
    <property type="entry name" value="N_methyl_site"/>
</dbReference>
<evidence type="ECO:0000256" key="1">
    <source>
        <dbReference type="SAM" id="Phobius"/>
    </source>
</evidence>
<dbReference type="NCBIfam" id="TIGR04294">
    <property type="entry name" value="pre_pil_HX9DG"/>
    <property type="match status" value="1"/>
</dbReference>